<evidence type="ECO:0000313" key="2">
    <source>
        <dbReference type="Proteomes" id="UP000295710"/>
    </source>
</evidence>
<reference evidence="1 2" key="1">
    <citation type="journal article" date="2016" name="Nat. Microbiol.">
        <title>The Mouse Intestinal Bacterial Collection (miBC) provides host-specific insight into cultured diversity and functional potential of the gut microbiota.</title>
        <authorList>
            <person name="Lagkouvardos I."/>
            <person name="Pukall R."/>
            <person name="Abt B."/>
            <person name="Foesel B.U."/>
            <person name="Meier-Kolthoff J.P."/>
            <person name="Kumar N."/>
            <person name="Bresciani A."/>
            <person name="Martinez I."/>
            <person name="Just S."/>
            <person name="Ziegler C."/>
            <person name="Brugiroux S."/>
            <person name="Garzetti D."/>
            <person name="Wenning M."/>
            <person name="Bui T.P."/>
            <person name="Wang J."/>
            <person name="Hugenholtz F."/>
            <person name="Plugge C.M."/>
            <person name="Peterson D.A."/>
            <person name="Hornef M.W."/>
            <person name="Baines J.F."/>
            <person name="Smidt H."/>
            <person name="Walter J."/>
            <person name="Kristiansen K."/>
            <person name="Nielsen H.B."/>
            <person name="Haller D."/>
            <person name="Overmann J."/>
            <person name="Stecher B."/>
            <person name="Clavel T."/>
        </authorList>
    </citation>
    <scope>NUCLEOTIDE SEQUENCE [LARGE SCALE GENOMIC DNA]</scope>
    <source>
        <strain evidence="1 2">DSM 28560</strain>
    </source>
</reference>
<proteinExistence type="predicted"/>
<dbReference type="EMBL" id="SMMX01000019">
    <property type="protein sequence ID" value="TDA20537.1"/>
    <property type="molecule type" value="Genomic_DNA"/>
</dbReference>
<evidence type="ECO:0000313" key="1">
    <source>
        <dbReference type="EMBL" id="TDA20537.1"/>
    </source>
</evidence>
<name>A0A4R4FAK5_9FIRM</name>
<gene>
    <name evidence="1" type="ORF">E1963_16560</name>
</gene>
<dbReference type="Proteomes" id="UP000295710">
    <property type="component" value="Unassembled WGS sequence"/>
</dbReference>
<dbReference type="AlphaFoldDB" id="A0A4R4FAK5"/>
<dbReference type="RefSeq" id="WP_132280381.1">
    <property type="nucleotide sequence ID" value="NZ_JAOBST010000060.1"/>
</dbReference>
<protein>
    <submittedName>
        <fullName evidence="1">Uncharacterized protein</fullName>
    </submittedName>
</protein>
<accession>A0A4R4FAK5</accession>
<sequence length="81" mass="9021">MIDRIGTIYEEAYSKSSTAVNEDMKLSEEIKELLAEADDRRSLSRDEVGDLVFAGSSTGQAQGFREGFRYAFALMFESLLG</sequence>
<comment type="caution">
    <text evidence="1">The sequence shown here is derived from an EMBL/GenBank/DDBJ whole genome shotgun (WGS) entry which is preliminary data.</text>
</comment>
<keyword evidence="2" id="KW-1185">Reference proteome</keyword>
<organism evidence="1 2">
    <name type="scientific">Extibacter muris</name>
    <dbReference type="NCBI Taxonomy" id="1796622"/>
    <lineage>
        <taxon>Bacteria</taxon>
        <taxon>Bacillati</taxon>
        <taxon>Bacillota</taxon>
        <taxon>Clostridia</taxon>
        <taxon>Lachnospirales</taxon>
        <taxon>Lachnospiraceae</taxon>
        <taxon>Extibacter</taxon>
    </lineage>
</organism>